<dbReference type="GO" id="GO:0015833">
    <property type="term" value="P:peptide transport"/>
    <property type="evidence" value="ECO:0007669"/>
    <property type="project" value="TreeGrafter"/>
</dbReference>
<dbReference type="Pfam" id="PF00496">
    <property type="entry name" value="SBP_bac_5"/>
    <property type="match status" value="1"/>
</dbReference>
<keyword evidence="2" id="KW-0813">Transport</keyword>
<dbReference type="AlphaFoldDB" id="A0A4V0P2N6"/>
<dbReference type="OrthoDB" id="5287567at2"/>
<dbReference type="InterPro" id="IPR039424">
    <property type="entry name" value="SBP_5"/>
</dbReference>
<feature type="domain" description="Solute-binding protein family 5" evidence="5">
    <location>
        <begin position="94"/>
        <end position="489"/>
    </location>
</feature>
<dbReference type="Proteomes" id="UP000291236">
    <property type="component" value="Chromosome"/>
</dbReference>
<evidence type="ECO:0000313" key="6">
    <source>
        <dbReference type="EMBL" id="BBH53857.1"/>
    </source>
</evidence>
<keyword evidence="7" id="KW-1185">Reference proteome</keyword>
<dbReference type="PIRSF" id="PIRSF002741">
    <property type="entry name" value="MppA"/>
    <property type="match status" value="1"/>
</dbReference>
<organism evidence="6 7">
    <name type="scientific">Fluviispira sanaruensis</name>
    <dbReference type="NCBI Taxonomy" id="2493639"/>
    <lineage>
        <taxon>Bacteria</taxon>
        <taxon>Pseudomonadati</taxon>
        <taxon>Bdellovibrionota</taxon>
        <taxon>Oligoflexia</taxon>
        <taxon>Silvanigrellales</taxon>
        <taxon>Silvanigrellaceae</taxon>
        <taxon>Fluviispira</taxon>
    </lineage>
</organism>
<accession>A0A4V0P2N6</accession>
<dbReference type="GO" id="GO:1904680">
    <property type="term" value="F:peptide transmembrane transporter activity"/>
    <property type="evidence" value="ECO:0007669"/>
    <property type="project" value="TreeGrafter"/>
</dbReference>
<name>A0A4V0P2N6_FLUSA</name>
<dbReference type="PANTHER" id="PTHR30290:SF9">
    <property type="entry name" value="OLIGOPEPTIDE-BINDING PROTEIN APPA"/>
    <property type="match status" value="1"/>
</dbReference>
<proteinExistence type="inferred from homology"/>
<evidence type="ECO:0000256" key="1">
    <source>
        <dbReference type="ARBA" id="ARBA00005695"/>
    </source>
</evidence>
<evidence type="ECO:0000256" key="4">
    <source>
        <dbReference type="SAM" id="SignalP"/>
    </source>
</evidence>
<dbReference type="InterPro" id="IPR030678">
    <property type="entry name" value="Peptide/Ni-bd"/>
</dbReference>
<keyword evidence="3 4" id="KW-0732">Signal</keyword>
<evidence type="ECO:0000259" key="5">
    <source>
        <dbReference type="Pfam" id="PF00496"/>
    </source>
</evidence>
<dbReference type="Gene3D" id="3.10.105.10">
    <property type="entry name" value="Dipeptide-binding Protein, Domain 3"/>
    <property type="match status" value="1"/>
</dbReference>
<feature type="signal peptide" evidence="4">
    <location>
        <begin position="1"/>
        <end position="23"/>
    </location>
</feature>
<evidence type="ECO:0000256" key="3">
    <source>
        <dbReference type="ARBA" id="ARBA00022729"/>
    </source>
</evidence>
<dbReference type="GO" id="GO:0043190">
    <property type="term" value="C:ATP-binding cassette (ABC) transporter complex"/>
    <property type="evidence" value="ECO:0007669"/>
    <property type="project" value="InterPro"/>
</dbReference>
<dbReference type="GO" id="GO:0030288">
    <property type="term" value="C:outer membrane-bounded periplasmic space"/>
    <property type="evidence" value="ECO:0007669"/>
    <property type="project" value="UniProtKB-ARBA"/>
</dbReference>
<reference evidence="6 7" key="1">
    <citation type="submission" date="2018-12" db="EMBL/GenBank/DDBJ databases">
        <title>Rubrispira sanarue gen. nov., sp., nov., a member of the order Silvanigrellales, isolated from a brackish lake in Hamamatsu Japan.</title>
        <authorList>
            <person name="Maejima Y."/>
            <person name="Iino T."/>
            <person name="Muraguchi Y."/>
            <person name="Fukuda K."/>
            <person name="Nojiri H."/>
            <person name="Ohkuma M."/>
            <person name="Moriuchi R."/>
            <person name="Dohra H."/>
            <person name="Kimbara K."/>
            <person name="Shintani M."/>
        </authorList>
    </citation>
    <scope>NUCLEOTIDE SEQUENCE [LARGE SCALE GENOMIC DNA]</scope>
    <source>
        <strain evidence="6 7">RF1110005</strain>
    </source>
</reference>
<dbReference type="RefSeq" id="WP_130610550.1">
    <property type="nucleotide sequence ID" value="NZ_AP019368.1"/>
</dbReference>
<protein>
    <submittedName>
        <fullName evidence="6">Peptide ABC transporter substrate-binding protein</fullName>
    </submittedName>
</protein>
<evidence type="ECO:0000313" key="7">
    <source>
        <dbReference type="Proteomes" id="UP000291236"/>
    </source>
</evidence>
<feature type="chain" id="PRO_5020291903" evidence="4">
    <location>
        <begin position="24"/>
        <end position="573"/>
    </location>
</feature>
<sequence length="573" mass="66708">MKIKKLFFVGLLLFNSFTSNSFAIDEKTQDIKYIRKPSFYDKMLNTKKGGSLHFPLGNDPKVMNPILSSDTESSSIEQFLWMSPFFLDPETLDYIPALAKSYTISADKKNYTFVLYEKAKWQDGSPVTAEDYKFTFDTMMNPKIHSAALRSYYDGITLKIDNKYQITFTVLEPKFDTFDFLSRYVPIQKKQFESSKDFNKDKGIMNPISNGPYIMDKYKRGQNITFIRNKNWWGYELSQFKNRFNVDEIILDIIPEPNLSYEKFVKGDIDHMSFTAEQWNTKVIGIDKDKYGSSPKEKNIWALKTQNKSAKPYTYIGWNFKNPLFQDVKTRKALSYLVDYKKIIEKVYFNLFTQCVSPFGTFTLNTAPELRQKNNIISYDRAKAVKLLKESGWKNDGSQTLIKEVNGKKIPFEFTLETNTGNPARMKIAEIIKEDFKSAGIKVNIKTAEWNTFLDDVDNRRFDAVILAWTGTIFPNPKQIWHSSSEKNQGSNFISYNNPKIDDLIHRANSEFDPKKRNTIMQEINRIIYEDQPYTFIAEMNYILEGLSSKISSERWVANYETAAANDLFYLVK</sequence>
<dbReference type="KEGG" id="sbf:JCM31447_23100"/>
<dbReference type="PANTHER" id="PTHR30290">
    <property type="entry name" value="PERIPLASMIC BINDING COMPONENT OF ABC TRANSPORTER"/>
    <property type="match status" value="1"/>
</dbReference>
<dbReference type="EMBL" id="AP019368">
    <property type="protein sequence ID" value="BBH53857.1"/>
    <property type="molecule type" value="Genomic_DNA"/>
</dbReference>
<dbReference type="SUPFAM" id="SSF53850">
    <property type="entry name" value="Periplasmic binding protein-like II"/>
    <property type="match status" value="1"/>
</dbReference>
<dbReference type="InterPro" id="IPR000914">
    <property type="entry name" value="SBP_5_dom"/>
</dbReference>
<dbReference type="Gene3D" id="3.40.190.10">
    <property type="entry name" value="Periplasmic binding protein-like II"/>
    <property type="match status" value="1"/>
</dbReference>
<evidence type="ECO:0000256" key="2">
    <source>
        <dbReference type="ARBA" id="ARBA00022448"/>
    </source>
</evidence>
<comment type="similarity">
    <text evidence="1">Belongs to the bacterial solute-binding protein 5 family.</text>
</comment>
<gene>
    <name evidence="6" type="ORF">JCM31447_23100</name>
</gene>